<dbReference type="EMBL" id="DS549501">
    <property type="protein sequence ID" value="EDR25522.1"/>
    <property type="molecule type" value="Genomic_DNA"/>
</dbReference>
<dbReference type="PROSITE" id="PS00798">
    <property type="entry name" value="ALDOKETO_REDUCTASE_1"/>
    <property type="match status" value="1"/>
</dbReference>
<evidence type="ECO:0000313" key="4">
    <source>
        <dbReference type="EMBL" id="EDR25522.1"/>
    </source>
</evidence>
<dbReference type="InterPro" id="IPR036812">
    <property type="entry name" value="NAD(P)_OxRdtase_dom_sf"/>
</dbReference>
<evidence type="ECO:0000256" key="2">
    <source>
        <dbReference type="PIRSR" id="PIRSR000097-3"/>
    </source>
</evidence>
<dbReference type="eggNOG" id="KOG1577">
    <property type="taxonomic scope" value="Eukaryota"/>
</dbReference>
<dbReference type="PIRSF" id="PIRSF000097">
    <property type="entry name" value="AKR"/>
    <property type="match status" value="1"/>
</dbReference>
<dbReference type="RefSeq" id="XP_001738162.1">
    <property type="nucleotide sequence ID" value="XM_001738110.1"/>
</dbReference>
<dbReference type="InterPro" id="IPR018170">
    <property type="entry name" value="Aldo/ket_reductase_CS"/>
</dbReference>
<accession>B0EIY9</accession>
<dbReference type="CDD" id="cd19071">
    <property type="entry name" value="AKR_AKR1-5-like"/>
    <property type="match status" value="1"/>
</dbReference>
<sequence length="257" mass="29417">MNSYFTLNNGHKIPKLGLGTWMSANGEVAKAVEIAIKNGYRHIDCAKIYGNEKEVGDGIKSAIEKGYVKREELFVTTKLWSTDKHKEDVKPAFEEGLVRSIGVSNFNINKLKELLSIAKIQPAVNQFEFHVYYQRPKLHQFCKEHNIHITGYSPLGNPGYGSTVPAPFENEVVKSIAKKHNKKATQVCIKFTIANGSSVIPKSVHEERIKENGDIFDFELDEDDMEKLRELDKNMKVCDVSFYLTEERKRKEFWDDE</sequence>
<proteinExistence type="predicted"/>
<dbReference type="SUPFAM" id="SSF51430">
    <property type="entry name" value="NAD(P)-linked oxidoreductase"/>
    <property type="match status" value="1"/>
</dbReference>
<evidence type="ECO:0000256" key="1">
    <source>
        <dbReference type="PIRSR" id="PIRSR000097-1"/>
    </source>
</evidence>
<dbReference type="SMR" id="B0EIY9"/>
<dbReference type="InterPro" id="IPR020471">
    <property type="entry name" value="AKR"/>
</dbReference>
<feature type="domain" description="NADP-dependent oxidoreductase" evidence="3">
    <location>
        <begin position="94"/>
        <end position="232"/>
    </location>
</feature>
<dbReference type="GO" id="GO:0016491">
    <property type="term" value="F:oxidoreductase activity"/>
    <property type="evidence" value="ECO:0007669"/>
    <property type="project" value="UniProtKB-KW"/>
</dbReference>
<reference evidence="5" key="1">
    <citation type="submission" date="2007-12" db="EMBL/GenBank/DDBJ databases">
        <title>Annotation of Entamoeba dispar SAW760.</title>
        <authorList>
            <person name="Lorenzi H."/>
            <person name="Inman J."/>
            <person name="Schobel S."/>
            <person name="Amedeo P."/>
            <person name="Caler E."/>
        </authorList>
    </citation>
    <scope>NUCLEOTIDE SEQUENCE [LARGE SCALE GENOMIC DNA]</scope>
    <source>
        <strain evidence="5">ATCC PRA-260 / SAW760</strain>
    </source>
</reference>
<name>B0EIY9_ENTDS</name>
<evidence type="ECO:0000313" key="5">
    <source>
        <dbReference type="Proteomes" id="UP000008076"/>
    </source>
</evidence>
<dbReference type="Gene3D" id="3.20.20.100">
    <property type="entry name" value="NADP-dependent oxidoreductase domain"/>
    <property type="match status" value="2"/>
</dbReference>
<keyword evidence="4" id="KW-0560">Oxidoreductase</keyword>
<dbReference type="GeneID" id="5883232"/>
<feature type="active site" description="Proton donor" evidence="1">
    <location>
        <position position="49"/>
    </location>
</feature>
<dbReference type="OrthoDB" id="416253at2759"/>
<gene>
    <name evidence="4" type="ORF">EDI_260680</name>
</gene>
<dbReference type="OMA" id="MVNQIFL"/>
<dbReference type="VEuPathDB" id="AmoebaDB:EDI_260680"/>
<dbReference type="AlphaFoldDB" id="B0EIY9"/>
<dbReference type="InterPro" id="IPR023210">
    <property type="entry name" value="NADP_OxRdtase_dom"/>
</dbReference>
<dbReference type="PANTHER" id="PTHR11732">
    <property type="entry name" value="ALDO/KETO REDUCTASE"/>
    <property type="match status" value="1"/>
</dbReference>
<protein>
    <submittedName>
        <fullName evidence="4">NADPH-dependent alpha-keto amide reductase, putative</fullName>
        <ecNumber evidence="4">1.1.1.21</ecNumber>
    </submittedName>
</protein>
<dbReference type="KEGG" id="edi:EDI_260680"/>
<evidence type="ECO:0000259" key="3">
    <source>
        <dbReference type="Pfam" id="PF00248"/>
    </source>
</evidence>
<keyword evidence="5" id="KW-1185">Reference proteome</keyword>
<organism evidence="5">
    <name type="scientific">Entamoeba dispar (strain ATCC PRA-260 / SAW760)</name>
    <dbReference type="NCBI Taxonomy" id="370354"/>
    <lineage>
        <taxon>Eukaryota</taxon>
        <taxon>Amoebozoa</taxon>
        <taxon>Evosea</taxon>
        <taxon>Archamoebae</taxon>
        <taxon>Mastigamoebida</taxon>
        <taxon>Entamoebidae</taxon>
        <taxon>Entamoeba</taxon>
    </lineage>
</organism>
<dbReference type="PROSITE" id="PS00062">
    <property type="entry name" value="ALDOKETO_REDUCTASE_2"/>
    <property type="match status" value="1"/>
</dbReference>
<dbReference type="Proteomes" id="UP000008076">
    <property type="component" value="Unassembled WGS sequence"/>
</dbReference>
<dbReference type="Pfam" id="PF00248">
    <property type="entry name" value="Aldo_ket_red"/>
    <property type="match status" value="1"/>
</dbReference>
<dbReference type="PROSITE" id="PS00063">
    <property type="entry name" value="ALDOKETO_REDUCTASE_3"/>
    <property type="match status" value="1"/>
</dbReference>
<dbReference type="EC" id="1.1.1.21" evidence="4"/>
<feature type="site" description="Lowers pKa of active site Tyr" evidence="2">
    <location>
        <position position="78"/>
    </location>
</feature>